<dbReference type="RefSeq" id="WP_169240841.1">
    <property type="nucleotide sequence ID" value="NZ_JAAIIG010000003.1"/>
</dbReference>
<sequence>MTNLDDYTVSTFDLKCMEADKRAYESNIAMFDEYVELLKQAVHGDEFEAIEPLCSAVVNVVTQLTSQNYTGPEDETFAFIHSRNSKSDSEK</sequence>
<comment type="caution">
    <text evidence="1">The sequence shown here is derived from an EMBL/GenBank/DDBJ whole genome shotgun (WGS) entry which is preliminary data.</text>
</comment>
<reference evidence="1 2" key="1">
    <citation type="submission" date="2020-02" db="EMBL/GenBank/DDBJ databases">
        <title>Characterization of phylogenetic diversity of novel bifidobacterial species isolated in Czech ZOOs.</title>
        <authorList>
            <person name="Lugli G.A."/>
            <person name="Vera N.B."/>
            <person name="Ventura M."/>
        </authorList>
    </citation>
    <scope>NUCLEOTIDE SEQUENCE [LARGE SCALE GENOMIC DNA]</scope>
    <source>
        <strain evidence="1 2">DSM 109959</strain>
    </source>
</reference>
<organism evidence="1 2">
    <name type="scientific">Bifidobacterium olomucense</name>
    <dbReference type="NCBI Taxonomy" id="2675324"/>
    <lineage>
        <taxon>Bacteria</taxon>
        <taxon>Bacillati</taxon>
        <taxon>Actinomycetota</taxon>
        <taxon>Actinomycetes</taxon>
        <taxon>Bifidobacteriales</taxon>
        <taxon>Bifidobacteriaceae</taxon>
        <taxon>Bifidobacterium</taxon>
    </lineage>
</organism>
<dbReference type="AlphaFoldDB" id="A0A7Y0HX92"/>
<dbReference type="EMBL" id="JAAIIG010000003">
    <property type="protein sequence ID" value="NMM98087.1"/>
    <property type="molecule type" value="Genomic_DNA"/>
</dbReference>
<accession>A0A7Y0HX92</accession>
<protein>
    <submittedName>
        <fullName evidence="1">Uncharacterized protein</fullName>
    </submittedName>
</protein>
<evidence type="ECO:0000313" key="2">
    <source>
        <dbReference type="Proteomes" id="UP000543419"/>
    </source>
</evidence>
<dbReference type="Proteomes" id="UP000543419">
    <property type="component" value="Unassembled WGS sequence"/>
</dbReference>
<evidence type="ECO:0000313" key="1">
    <source>
        <dbReference type="EMBL" id="NMM98087.1"/>
    </source>
</evidence>
<name>A0A7Y0HX92_9BIFI</name>
<gene>
    <name evidence="1" type="ORF">G1C97_1036</name>
</gene>
<keyword evidence="2" id="KW-1185">Reference proteome</keyword>
<proteinExistence type="predicted"/>